<evidence type="ECO:0000313" key="7">
    <source>
        <dbReference type="EMBL" id="PKK75417.1"/>
    </source>
</evidence>
<keyword evidence="3 5" id="KW-0375">Hydrogen ion transport</keyword>
<accession>A0A2N1NND1</accession>
<evidence type="ECO:0000256" key="6">
    <source>
        <dbReference type="SAM" id="Coils"/>
    </source>
</evidence>
<comment type="similarity">
    <text evidence="1 5">Belongs to the V-ATPase G subunit family.</text>
</comment>
<evidence type="ECO:0000256" key="3">
    <source>
        <dbReference type="ARBA" id="ARBA00022781"/>
    </source>
</evidence>
<dbReference type="VEuPathDB" id="FungiDB:RhiirFUN_020493"/>
<comment type="caution">
    <text evidence="7">The sequence shown here is derived from an EMBL/GenBank/DDBJ whole genome shotgun (WGS) entry which is preliminary data.</text>
</comment>
<reference evidence="7 8" key="2">
    <citation type="submission" date="2017-10" db="EMBL/GenBank/DDBJ databases">
        <title>Extensive intraspecific genome diversity in a model arbuscular mycorrhizal fungus.</title>
        <authorList>
            <person name="Chen E.C.H."/>
            <person name="Morin E."/>
            <person name="Baudet D."/>
            <person name="Noel J."/>
            <person name="Ndikumana S."/>
            <person name="Charron P."/>
            <person name="St-Onge C."/>
            <person name="Giorgi J."/>
            <person name="Grigoriev I.V."/>
            <person name="Roux C."/>
            <person name="Martin F.M."/>
            <person name="Corradi N."/>
        </authorList>
    </citation>
    <scope>NUCLEOTIDE SEQUENCE [LARGE SCALE GENOMIC DNA]</scope>
    <source>
        <strain evidence="7 8">C2</strain>
    </source>
</reference>
<proteinExistence type="inferred from homology"/>
<dbReference type="InterPro" id="IPR005124">
    <property type="entry name" value="V-ATPase_G"/>
</dbReference>
<dbReference type="VEuPathDB" id="FungiDB:RhiirA1_418718"/>
<dbReference type="Proteomes" id="UP000233469">
    <property type="component" value="Unassembled WGS sequence"/>
</dbReference>
<keyword evidence="4 5" id="KW-0406">Ion transport</keyword>
<comment type="function">
    <text evidence="5">Subunit of the V1 complex of vacuolar(H+)-ATPase (V-ATPase), a multisubunit enzyme composed of a peripheral complex (V1) that hydrolyzes ATP and a membrane integral complex (V0) that translocates protons. V-ATPase is responsible for acidifying and maintaining the pH of intracellular compartments and in some cell types, is targeted to the plasma membrane, where it is responsible for acidifying the extracellular environment.</text>
</comment>
<protein>
    <recommendedName>
        <fullName evidence="5">V-type proton ATPase subunit G</fullName>
    </recommendedName>
</protein>
<keyword evidence="2 5" id="KW-0813">Transport</keyword>
<dbReference type="GO" id="GO:0046961">
    <property type="term" value="F:proton-transporting ATPase activity, rotational mechanism"/>
    <property type="evidence" value="ECO:0007669"/>
    <property type="project" value="InterPro"/>
</dbReference>
<sequence length="119" mass="13238">MAHQNSQGIQTLLDAEKEAAKIVQKARQYRVQRLKDARTEAAKEIEALKAEKNSEFQNFESEHAGFSDQSSTQLNAETDAKLAAIQTAFDKNKNAVIEKLLTAVTTAEPKMHINVKVPE</sequence>
<organism evidence="7 8">
    <name type="scientific">Rhizophagus irregularis</name>
    <dbReference type="NCBI Taxonomy" id="588596"/>
    <lineage>
        <taxon>Eukaryota</taxon>
        <taxon>Fungi</taxon>
        <taxon>Fungi incertae sedis</taxon>
        <taxon>Mucoromycota</taxon>
        <taxon>Glomeromycotina</taxon>
        <taxon>Glomeromycetes</taxon>
        <taxon>Glomerales</taxon>
        <taxon>Glomeraceae</taxon>
        <taxon>Rhizophagus</taxon>
    </lineage>
</organism>
<name>A0A2N1NND1_9GLOM</name>
<evidence type="ECO:0000256" key="2">
    <source>
        <dbReference type="ARBA" id="ARBA00022448"/>
    </source>
</evidence>
<evidence type="ECO:0000256" key="1">
    <source>
        <dbReference type="ARBA" id="ARBA00010066"/>
    </source>
</evidence>
<reference evidence="7 8" key="1">
    <citation type="submission" date="2016-04" db="EMBL/GenBank/DDBJ databases">
        <title>Genome analyses suggest a sexual origin of heterokaryosis in a supposedly ancient asexual fungus.</title>
        <authorList>
            <person name="Ropars J."/>
            <person name="Sedzielewska K."/>
            <person name="Noel J."/>
            <person name="Charron P."/>
            <person name="Farinelli L."/>
            <person name="Marton T."/>
            <person name="Kruger M."/>
            <person name="Pelin A."/>
            <person name="Brachmann A."/>
            <person name="Corradi N."/>
        </authorList>
    </citation>
    <scope>NUCLEOTIDE SEQUENCE [LARGE SCALE GENOMIC DNA]</scope>
    <source>
        <strain evidence="7 8">C2</strain>
    </source>
</reference>
<dbReference type="OrthoDB" id="250802at2759"/>
<evidence type="ECO:0000313" key="8">
    <source>
        <dbReference type="Proteomes" id="UP000233469"/>
    </source>
</evidence>
<dbReference type="GO" id="GO:0000221">
    <property type="term" value="C:vacuolar proton-transporting V-type ATPase, V1 domain"/>
    <property type="evidence" value="ECO:0007669"/>
    <property type="project" value="TreeGrafter"/>
</dbReference>
<comment type="subunit">
    <text evidence="5">V-ATPase is a heteromultimeric enzyme made up of two complexes: the ATP-hydrolytic V1 complex and the proton translocation V0 complex.</text>
</comment>
<dbReference type="AlphaFoldDB" id="A0A2N1NND1"/>
<keyword evidence="6" id="KW-0175">Coiled coil</keyword>
<evidence type="ECO:0000256" key="4">
    <source>
        <dbReference type="ARBA" id="ARBA00023065"/>
    </source>
</evidence>
<dbReference type="Gene3D" id="1.20.5.2950">
    <property type="match status" value="1"/>
</dbReference>
<dbReference type="Pfam" id="PF03179">
    <property type="entry name" value="V-ATPase_G"/>
    <property type="match status" value="1"/>
</dbReference>
<dbReference type="EMBL" id="LLXL01000244">
    <property type="protein sequence ID" value="PKK75417.1"/>
    <property type="molecule type" value="Genomic_DNA"/>
</dbReference>
<dbReference type="GO" id="GO:0016887">
    <property type="term" value="F:ATP hydrolysis activity"/>
    <property type="evidence" value="ECO:0007669"/>
    <property type="project" value="TreeGrafter"/>
</dbReference>
<dbReference type="PANTHER" id="PTHR12713:SF11">
    <property type="entry name" value="V-TYPE PROTON ATPASE SUBUNIT G"/>
    <property type="match status" value="1"/>
</dbReference>
<dbReference type="FunFam" id="1.20.5.2950:FF:000001">
    <property type="entry name" value="V-type proton ATPase subunit G"/>
    <property type="match status" value="1"/>
</dbReference>
<dbReference type="PANTHER" id="PTHR12713">
    <property type="entry name" value="VACUOLAR ATP SYNTHASE SUBUNIT G"/>
    <property type="match status" value="1"/>
</dbReference>
<gene>
    <name evidence="7" type="ORF">RhiirC2_693436</name>
</gene>
<dbReference type="NCBIfam" id="TIGR01147">
    <property type="entry name" value="V_ATP_synt_G"/>
    <property type="match status" value="1"/>
</dbReference>
<feature type="coiled-coil region" evidence="6">
    <location>
        <begin position="12"/>
        <end position="62"/>
    </location>
</feature>
<dbReference type="VEuPathDB" id="FungiDB:FUN_012968"/>
<evidence type="ECO:0000256" key="5">
    <source>
        <dbReference type="RuleBase" id="RU364019"/>
    </source>
</evidence>